<sequence>MGGEYPTPEEVLLASSLSCLMLTVVYIAREKGVAVEDIEGCIQGDMDPKGFQGDPSIPPGVLEVRYNLTVRSKDPRIKEILEESEKRCPMRDTLARSVKVVVKWDIES</sequence>
<comment type="caution">
    <text evidence="1">The sequence shown here is derived from an EMBL/GenBank/DDBJ whole genome shotgun (WGS) entry which is preliminary data.</text>
</comment>
<dbReference type="AlphaFoldDB" id="A0A6A9QR48"/>
<accession>A0A6A9QR48</accession>
<dbReference type="Proteomes" id="UP000470772">
    <property type="component" value="Unassembled WGS sequence"/>
</dbReference>
<dbReference type="InterPro" id="IPR003718">
    <property type="entry name" value="OsmC/Ohr_fam"/>
</dbReference>
<dbReference type="InterPro" id="IPR015946">
    <property type="entry name" value="KH_dom-like_a/b"/>
</dbReference>
<name>A0A6A9QR48_SULME</name>
<protein>
    <submittedName>
        <fullName evidence="1">OsmC family peroxiredoxin</fullName>
    </submittedName>
</protein>
<dbReference type="InterPro" id="IPR052924">
    <property type="entry name" value="OsmC/Ohr_hydroprdx_reductase"/>
</dbReference>
<dbReference type="OrthoDB" id="106754at2157"/>
<dbReference type="EMBL" id="WGGD01000005">
    <property type="protein sequence ID" value="MUN29661.1"/>
    <property type="molecule type" value="Genomic_DNA"/>
</dbReference>
<dbReference type="PANTHER" id="PTHR35368:SF1">
    <property type="entry name" value="HYDROPEROXIDE REDUCTASE"/>
    <property type="match status" value="1"/>
</dbReference>
<dbReference type="Pfam" id="PF02566">
    <property type="entry name" value="OsmC"/>
    <property type="match status" value="1"/>
</dbReference>
<keyword evidence="2" id="KW-1185">Reference proteome</keyword>
<dbReference type="InterPro" id="IPR036102">
    <property type="entry name" value="OsmC/Ohrsf"/>
</dbReference>
<dbReference type="Gene3D" id="3.30.300.20">
    <property type="match status" value="1"/>
</dbReference>
<evidence type="ECO:0000313" key="1">
    <source>
        <dbReference type="EMBL" id="MUN29661.1"/>
    </source>
</evidence>
<gene>
    <name evidence="1" type="ORF">GC250_09485</name>
</gene>
<proteinExistence type="predicted"/>
<dbReference type="SUPFAM" id="SSF82784">
    <property type="entry name" value="OsmC-like"/>
    <property type="match status" value="1"/>
</dbReference>
<reference evidence="1 2" key="1">
    <citation type="submission" date="2019-10" db="EMBL/GenBank/DDBJ databases">
        <title>Sequencing and Assembly of Multiple Reported Metal-Biooxidizing Members of the Extremely Thermoacidophilic Archaeal Family Sulfolobaceae.</title>
        <authorList>
            <person name="Counts J.A."/>
            <person name="Kelly R.M."/>
        </authorList>
    </citation>
    <scope>NUCLEOTIDE SEQUENCE [LARGE SCALE GENOMIC DNA]</scope>
    <source>
        <strain evidence="1 2">DSM 6482</strain>
    </source>
</reference>
<dbReference type="PANTHER" id="PTHR35368">
    <property type="entry name" value="HYDROPEROXIDE REDUCTASE"/>
    <property type="match status" value="1"/>
</dbReference>
<evidence type="ECO:0000313" key="2">
    <source>
        <dbReference type="Proteomes" id="UP000470772"/>
    </source>
</evidence>
<organism evidence="1 2">
    <name type="scientific">Sulfuracidifex metallicus DSM 6482 = JCM 9184</name>
    <dbReference type="NCBI Taxonomy" id="523847"/>
    <lineage>
        <taxon>Archaea</taxon>
        <taxon>Thermoproteota</taxon>
        <taxon>Thermoprotei</taxon>
        <taxon>Sulfolobales</taxon>
        <taxon>Sulfolobaceae</taxon>
        <taxon>Sulfuracidifex</taxon>
    </lineage>
</organism>